<reference evidence="1 2" key="1">
    <citation type="submission" date="2020-06" db="EMBL/GenBank/DDBJ databases">
        <title>Sulfitobacter algicola sp. nov., isolated from green algae.</title>
        <authorList>
            <person name="Wang C."/>
        </authorList>
    </citation>
    <scope>NUCLEOTIDE SEQUENCE [LARGE SCALE GENOMIC DNA]</scope>
    <source>
        <strain evidence="1 2">1151</strain>
    </source>
</reference>
<keyword evidence="2" id="KW-1185">Reference proteome</keyword>
<comment type="caution">
    <text evidence="1">The sequence shown here is derived from an EMBL/GenBank/DDBJ whole genome shotgun (WGS) entry which is preliminary data.</text>
</comment>
<evidence type="ECO:0000313" key="1">
    <source>
        <dbReference type="EMBL" id="NSX55127.1"/>
    </source>
</evidence>
<dbReference type="InterPro" id="IPR019613">
    <property type="entry name" value="DUF4198"/>
</dbReference>
<organism evidence="1 2">
    <name type="scientific">Parasulfitobacter algicola</name>
    <dbReference type="NCBI Taxonomy" id="2614809"/>
    <lineage>
        <taxon>Bacteria</taxon>
        <taxon>Pseudomonadati</taxon>
        <taxon>Pseudomonadota</taxon>
        <taxon>Alphaproteobacteria</taxon>
        <taxon>Rhodobacterales</taxon>
        <taxon>Roseobacteraceae</taxon>
        <taxon>Parasulfitobacter</taxon>
    </lineage>
</organism>
<dbReference type="RefSeq" id="WP_174137856.1">
    <property type="nucleotide sequence ID" value="NZ_JABUFE010000005.1"/>
</dbReference>
<dbReference type="Proteomes" id="UP000777935">
    <property type="component" value="Unassembled WGS sequence"/>
</dbReference>
<protein>
    <submittedName>
        <fullName evidence="1">DUF4198 domain-containing protein</fullName>
    </submittedName>
</protein>
<dbReference type="Pfam" id="PF10670">
    <property type="entry name" value="DUF4198"/>
    <property type="match status" value="1"/>
</dbReference>
<name>A0ABX2IQI4_9RHOB</name>
<accession>A0ABX2IQI4</accession>
<gene>
    <name evidence="1" type="ORF">HRQ87_09965</name>
</gene>
<evidence type="ECO:0000313" key="2">
    <source>
        <dbReference type="Proteomes" id="UP000777935"/>
    </source>
</evidence>
<sequence length="265" mass="29938">MKWIIVFFLLPLPVLAHEFWLDSTEFQVQNGTEVSLSIRNGELFDGSDLVYSPRRFALFDRWHQGIKHDVAGRLGDRPAVSPRVLPSGLHIFSYQSTVSTLTYQEWEKFLQFAKHKDFSNITARHQARNLPDTDFKELYTRFCKALVAVGDGAGADQKTGLETEFIALANPYVDPMDQGLPLQLLYQDAPRPNVQVELFERTPQGDVNVTLHRTDKTGRVTIPVKAGHDYLVDAVVLRIPSDAIAAEKDAVWETLWASLTFAVPQ</sequence>
<proteinExistence type="predicted"/>
<dbReference type="EMBL" id="JABUFE010000005">
    <property type="protein sequence ID" value="NSX55127.1"/>
    <property type="molecule type" value="Genomic_DNA"/>
</dbReference>